<feature type="non-terminal residue" evidence="1">
    <location>
        <position position="1"/>
    </location>
</feature>
<evidence type="ECO:0000313" key="1">
    <source>
        <dbReference type="EMBL" id="HCT15676.1"/>
    </source>
</evidence>
<protein>
    <submittedName>
        <fullName evidence="1">Uncharacterized protein</fullName>
    </submittedName>
</protein>
<comment type="caution">
    <text evidence="1">The sequence shown here is derived from an EMBL/GenBank/DDBJ whole genome shotgun (WGS) entry which is preliminary data.</text>
</comment>
<feature type="non-terminal residue" evidence="1">
    <location>
        <position position="73"/>
    </location>
</feature>
<dbReference type="AlphaFoldDB" id="A0A3D4T2B3"/>
<dbReference type="EMBL" id="DQID01000331">
    <property type="protein sequence ID" value="HCT15676.1"/>
    <property type="molecule type" value="Genomic_DNA"/>
</dbReference>
<evidence type="ECO:0000313" key="2">
    <source>
        <dbReference type="Proteomes" id="UP000261739"/>
    </source>
</evidence>
<accession>A0A3D4T2B3</accession>
<organism evidence="1 2">
    <name type="scientific">Corynebacterium nuruki</name>
    <dbReference type="NCBI Taxonomy" id="1032851"/>
    <lineage>
        <taxon>Bacteria</taxon>
        <taxon>Bacillati</taxon>
        <taxon>Actinomycetota</taxon>
        <taxon>Actinomycetes</taxon>
        <taxon>Mycobacteriales</taxon>
        <taxon>Corynebacteriaceae</taxon>
        <taxon>Corynebacterium</taxon>
    </lineage>
</organism>
<dbReference type="Proteomes" id="UP000261739">
    <property type="component" value="Unassembled WGS sequence"/>
</dbReference>
<gene>
    <name evidence="1" type="ORF">DIW82_13070</name>
</gene>
<name>A0A3D4T2B3_9CORY</name>
<reference evidence="1 2" key="1">
    <citation type="journal article" date="2018" name="Nat. Biotechnol.">
        <title>A standardized bacterial taxonomy based on genome phylogeny substantially revises the tree of life.</title>
        <authorList>
            <person name="Parks D.H."/>
            <person name="Chuvochina M."/>
            <person name="Waite D.W."/>
            <person name="Rinke C."/>
            <person name="Skarshewski A."/>
            <person name="Chaumeil P.A."/>
            <person name="Hugenholtz P."/>
        </authorList>
    </citation>
    <scope>NUCLEOTIDE SEQUENCE [LARGE SCALE GENOMIC DNA]</scope>
    <source>
        <strain evidence="1">UBA11247</strain>
    </source>
</reference>
<proteinExistence type="predicted"/>
<sequence>DADAADNPMRAQLVGVIRACAVKALKNELHTTDPSPVVLTDASILADFGCLDVLSPWMKIGADNPVPVWLITV</sequence>